<reference evidence="1" key="1">
    <citation type="submission" date="2020-10" db="EMBL/GenBank/DDBJ databases">
        <authorList>
            <person name="Gilroy R."/>
        </authorList>
    </citation>
    <scope>NUCLEOTIDE SEQUENCE</scope>
    <source>
        <strain evidence="1">CHK189-12415</strain>
    </source>
</reference>
<evidence type="ECO:0000313" key="2">
    <source>
        <dbReference type="Proteomes" id="UP000824241"/>
    </source>
</evidence>
<dbReference type="EMBL" id="DVHA01000202">
    <property type="protein sequence ID" value="HIR61181.1"/>
    <property type="molecule type" value="Genomic_DNA"/>
</dbReference>
<reference evidence="1" key="2">
    <citation type="journal article" date="2021" name="PeerJ">
        <title>Extensive microbial diversity within the chicken gut microbiome revealed by metagenomics and culture.</title>
        <authorList>
            <person name="Gilroy R."/>
            <person name="Ravi A."/>
            <person name="Getino M."/>
            <person name="Pursley I."/>
            <person name="Horton D.L."/>
            <person name="Alikhan N.F."/>
            <person name="Baker D."/>
            <person name="Gharbi K."/>
            <person name="Hall N."/>
            <person name="Watson M."/>
            <person name="Adriaenssens E.M."/>
            <person name="Foster-Nyarko E."/>
            <person name="Jarju S."/>
            <person name="Secka A."/>
            <person name="Antonio M."/>
            <person name="Oren A."/>
            <person name="Chaudhuri R.R."/>
            <person name="La Ragione R."/>
            <person name="Hildebrand F."/>
            <person name="Pallen M.J."/>
        </authorList>
    </citation>
    <scope>NUCLEOTIDE SEQUENCE</scope>
    <source>
        <strain evidence="1">CHK189-12415</strain>
    </source>
</reference>
<organism evidence="1 2">
    <name type="scientific">Candidatus Faecivivens stercoravium</name>
    <dbReference type="NCBI Taxonomy" id="2840803"/>
    <lineage>
        <taxon>Bacteria</taxon>
        <taxon>Bacillati</taxon>
        <taxon>Bacillota</taxon>
        <taxon>Clostridia</taxon>
        <taxon>Eubacteriales</taxon>
        <taxon>Oscillospiraceae</taxon>
        <taxon>Oscillospiraceae incertae sedis</taxon>
        <taxon>Candidatus Faecivivens</taxon>
    </lineage>
</organism>
<gene>
    <name evidence="1" type="ORF">IAB37_06385</name>
</gene>
<dbReference type="Proteomes" id="UP000824241">
    <property type="component" value="Unassembled WGS sequence"/>
</dbReference>
<comment type="caution">
    <text evidence="1">The sequence shown here is derived from an EMBL/GenBank/DDBJ whole genome shotgun (WGS) entry which is preliminary data.</text>
</comment>
<protein>
    <submittedName>
        <fullName evidence="1">Catalase</fullName>
    </submittedName>
</protein>
<sequence>MRSRSHYLIHPETRALLEDLLVMLKDKGKEETFRYIREEVLKNK</sequence>
<dbReference type="AlphaFoldDB" id="A0A9D1DY65"/>
<feature type="non-terminal residue" evidence="1">
    <location>
        <position position="1"/>
    </location>
</feature>
<proteinExistence type="predicted"/>
<evidence type="ECO:0000313" key="1">
    <source>
        <dbReference type="EMBL" id="HIR61181.1"/>
    </source>
</evidence>
<name>A0A9D1DY65_9FIRM</name>
<accession>A0A9D1DY65</accession>